<protein>
    <submittedName>
        <fullName evidence="2">Uncharacterized protein</fullName>
    </submittedName>
</protein>
<name>A0AB39BVU6_9BACI</name>
<proteinExistence type="predicted"/>
<dbReference type="AlphaFoldDB" id="A0AB39BVU6"/>
<organism evidence="2">
    <name type="scientific">Alkalihalophilus sp. As8PL</name>
    <dbReference type="NCBI Taxonomy" id="3237103"/>
    <lineage>
        <taxon>Bacteria</taxon>
        <taxon>Bacillati</taxon>
        <taxon>Bacillota</taxon>
        <taxon>Bacilli</taxon>
        <taxon>Bacillales</taxon>
        <taxon>Bacillaceae</taxon>
        <taxon>Alkalihalophilus</taxon>
    </lineage>
</organism>
<evidence type="ECO:0000256" key="1">
    <source>
        <dbReference type="SAM" id="Phobius"/>
    </source>
</evidence>
<dbReference type="RefSeq" id="WP_368505265.1">
    <property type="nucleotide sequence ID" value="NZ_CP162551.1"/>
</dbReference>
<sequence>MYTIFSIFASLAYLVPIIIVVTWMIITLTFHRKQIEQNNRIIELLEKSNEKKGV</sequence>
<keyword evidence="1" id="KW-1133">Transmembrane helix</keyword>
<evidence type="ECO:0000313" key="2">
    <source>
        <dbReference type="EMBL" id="XDI37939.1"/>
    </source>
</evidence>
<feature type="transmembrane region" description="Helical" evidence="1">
    <location>
        <begin position="6"/>
        <end position="30"/>
    </location>
</feature>
<dbReference type="EMBL" id="CP162551">
    <property type="protein sequence ID" value="XDI37939.1"/>
    <property type="molecule type" value="Genomic_DNA"/>
</dbReference>
<accession>A0AB39BVU6</accession>
<keyword evidence="1" id="KW-0812">Transmembrane</keyword>
<gene>
    <name evidence="2" type="ORF">AB3N04_06385</name>
</gene>
<keyword evidence="1" id="KW-0472">Membrane</keyword>
<reference evidence="2" key="1">
    <citation type="submission" date="2024-07" db="EMBL/GenBank/DDBJ databases">
        <title>Identification and characteristics of an arsenic-resistant bacterial isolate, which belongs to a novel species.</title>
        <authorList>
            <person name="Juszczyk A."/>
            <person name="Kowalczyk A."/>
            <person name="Was K."/>
            <person name="Kosowicz W."/>
            <person name="Budzyn A."/>
            <person name="Latowski D."/>
        </authorList>
    </citation>
    <scope>NUCLEOTIDE SEQUENCE</scope>
    <source>
        <strain evidence="2">As8PL</strain>
    </source>
</reference>